<evidence type="ECO:0000313" key="3">
    <source>
        <dbReference type="Proteomes" id="UP001359485"/>
    </source>
</evidence>
<feature type="region of interest" description="Disordered" evidence="1">
    <location>
        <begin position="1"/>
        <end position="22"/>
    </location>
</feature>
<name>A0ABR1BA71_POLSC</name>
<dbReference type="Proteomes" id="UP001359485">
    <property type="component" value="Unassembled WGS sequence"/>
</dbReference>
<reference evidence="2 3" key="1">
    <citation type="submission" date="2023-09" db="EMBL/GenBank/DDBJ databases">
        <title>Genomes of two closely related lineages of the louse Polyplax serrata with different host specificities.</title>
        <authorList>
            <person name="Martinu J."/>
            <person name="Tarabai H."/>
            <person name="Stefka J."/>
            <person name="Hypsa V."/>
        </authorList>
    </citation>
    <scope>NUCLEOTIDE SEQUENCE [LARGE SCALE GENOMIC DNA]</scope>
    <source>
        <strain evidence="2">98ZLc_SE</strain>
    </source>
</reference>
<evidence type="ECO:0000256" key="1">
    <source>
        <dbReference type="SAM" id="MobiDB-lite"/>
    </source>
</evidence>
<comment type="caution">
    <text evidence="2">The sequence shown here is derived from an EMBL/GenBank/DDBJ whole genome shotgun (WGS) entry which is preliminary data.</text>
</comment>
<sequence>MQDADHVTNRKTNLEEKKRNFPGKREWNVEQWRAQNDGEKFNVKRPKMKIKQNGERGRDERNIGKELITSSEGVVEIGAITTSQVEISKVKSKLEFKV</sequence>
<keyword evidence="3" id="KW-1185">Reference proteome</keyword>
<gene>
    <name evidence="2" type="ORF">RUM44_007646</name>
</gene>
<evidence type="ECO:0000313" key="2">
    <source>
        <dbReference type="EMBL" id="KAK6637232.1"/>
    </source>
</evidence>
<accession>A0ABR1BA71</accession>
<proteinExistence type="predicted"/>
<dbReference type="EMBL" id="JAWJWF010000002">
    <property type="protein sequence ID" value="KAK6637232.1"/>
    <property type="molecule type" value="Genomic_DNA"/>
</dbReference>
<organism evidence="2 3">
    <name type="scientific">Polyplax serrata</name>
    <name type="common">Common mouse louse</name>
    <dbReference type="NCBI Taxonomy" id="468196"/>
    <lineage>
        <taxon>Eukaryota</taxon>
        <taxon>Metazoa</taxon>
        <taxon>Ecdysozoa</taxon>
        <taxon>Arthropoda</taxon>
        <taxon>Hexapoda</taxon>
        <taxon>Insecta</taxon>
        <taxon>Pterygota</taxon>
        <taxon>Neoptera</taxon>
        <taxon>Paraneoptera</taxon>
        <taxon>Psocodea</taxon>
        <taxon>Troctomorpha</taxon>
        <taxon>Phthiraptera</taxon>
        <taxon>Anoplura</taxon>
        <taxon>Polyplacidae</taxon>
        <taxon>Polyplax</taxon>
    </lineage>
</organism>
<protein>
    <submittedName>
        <fullName evidence="2">Uncharacterized protein</fullName>
    </submittedName>
</protein>